<dbReference type="Proteomes" id="UP000285503">
    <property type="component" value="Unassembled WGS sequence"/>
</dbReference>
<organism evidence="5 6">
    <name type="scientific">Bacteroides xylanisolvens</name>
    <dbReference type="NCBI Taxonomy" id="371601"/>
    <lineage>
        <taxon>Bacteria</taxon>
        <taxon>Pseudomonadati</taxon>
        <taxon>Bacteroidota</taxon>
        <taxon>Bacteroidia</taxon>
        <taxon>Bacteroidales</taxon>
        <taxon>Bacteroidaceae</taxon>
        <taxon>Bacteroides</taxon>
    </lineage>
</organism>
<dbReference type="Pfam" id="PF12838">
    <property type="entry name" value="Fer4_7"/>
    <property type="match status" value="1"/>
</dbReference>
<dbReference type="SUPFAM" id="SSF54862">
    <property type="entry name" value="4Fe-4S ferredoxins"/>
    <property type="match status" value="1"/>
</dbReference>
<accession>A0A415FDN1</accession>
<protein>
    <submittedName>
        <fullName evidence="5">4Fe-4S dicluster domain-containing protein</fullName>
    </submittedName>
</protein>
<dbReference type="PROSITE" id="PS51379">
    <property type="entry name" value="4FE4S_FER_2"/>
    <property type="match status" value="2"/>
</dbReference>
<feature type="domain" description="4Fe-4S ferredoxin-type" evidence="4">
    <location>
        <begin position="2"/>
        <end position="30"/>
    </location>
</feature>
<evidence type="ECO:0000313" key="6">
    <source>
        <dbReference type="Proteomes" id="UP000285503"/>
    </source>
</evidence>
<keyword evidence="3" id="KW-0411">Iron-sulfur</keyword>
<keyword evidence="2" id="KW-0408">Iron</keyword>
<evidence type="ECO:0000256" key="2">
    <source>
        <dbReference type="ARBA" id="ARBA00023004"/>
    </source>
</evidence>
<dbReference type="GO" id="GO:0051536">
    <property type="term" value="F:iron-sulfur cluster binding"/>
    <property type="evidence" value="ECO:0007669"/>
    <property type="project" value="UniProtKB-KW"/>
</dbReference>
<keyword evidence="1" id="KW-0479">Metal-binding</keyword>
<dbReference type="InterPro" id="IPR052977">
    <property type="entry name" value="Polyferredoxin-like_ET"/>
</dbReference>
<evidence type="ECO:0000256" key="3">
    <source>
        <dbReference type="ARBA" id="ARBA00023014"/>
    </source>
</evidence>
<reference evidence="5 6" key="1">
    <citation type="submission" date="2018-08" db="EMBL/GenBank/DDBJ databases">
        <title>A genome reference for cultivated species of the human gut microbiota.</title>
        <authorList>
            <person name="Zou Y."/>
            <person name="Xue W."/>
            <person name="Luo G."/>
        </authorList>
    </citation>
    <scope>NUCLEOTIDE SEQUENCE [LARGE SCALE GENOMIC DNA]</scope>
    <source>
        <strain evidence="5 6">AF46-11NS</strain>
    </source>
</reference>
<dbReference type="PROSITE" id="PS00198">
    <property type="entry name" value="4FE4S_FER_1"/>
    <property type="match status" value="1"/>
</dbReference>
<dbReference type="AlphaFoldDB" id="A0A415FDN1"/>
<evidence type="ECO:0000313" key="5">
    <source>
        <dbReference type="EMBL" id="RHK18616.1"/>
    </source>
</evidence>
<proteinExistence type="predicted"/>
<dbReference type="InterPro" id="IPR007525">
    <property type="entry name" value="FrhB_FdhB_C"/>
</dbReference>
<dbReference type="InterPro" id="IPR017900">
    <property type="entry name" value="4Fe4S_Fe_S_CS"/>
</dbReference>
<comment type="caution">
    <text evidence="5">The sequence shown here is derived from an EMBL/GenBank/DDBJ whole genome shotgun (WGS) entry which is preliminary data.</text>
</comment>
<dbReference type="GO" id="GO:0046872">
    <property type="term" value="F:metal ion binding"/>
    <property type="evidence" value="ECO:0007669"/>
    <property type="project" value="UniProtKB-KW"/>
</dbReference>
<gene>
    <name evidence="5" type="ORF">DW075_23145</name>
</gene>
<feature type="domain" description="4Fe-4S ferredoxin-type" evidence="4">
    <location>
        <begin position="35"/>
        <end position="65"/>
    </location>
</feature>
<evidence type="ECO:0000256" key="1">
    <source>
        <dbReference type="ARBA" id="ARBA00022723"/>
    </source>
</evidence>
<name>A0A415FDN1_9BACE</name>
<sequence>MIKLSVKEDCCGCGACLQRCPRHCIFFKEDKEGFLYPLVDESNCIDCGLCEKVCPVINRGECNEPLYVYAVKNRNERIRLNSSSGGVFYSLGKYVIQKGGVVFGAAYDDKWEVRHQKAESMDTLEPLMRSKYVQSRIGNTFVEVETFLKQGKLVLFTGTSCQILGLKNFLRHEYENLLTVDVICHGVPSPGVWRKFLMELTHLQSHKTALCEVAGKKTVLLSSPESISAITDINFREKEKYGWKKFGFVVLKKSVSKTGENSVLLSNIFSEDPYSRGFVNNLFMRPSCYACPAKGGTCGSDVTMADFWGIQKLYPDFDDDKGVSLAIIHSLKGADIFNTCNFESMPVTLEEGTRFNQSYYHSMEMTSKRALFFADFIKGKKIRETVMRLTRRPVKMVVKQIIRKIICG</sequence>
<dbReference type="InterPro" id="IPR017896">
    <property type="entry name" value="4Fe4S_Fe-S-bd"/>
</dbReference>
<dbReference type="Gene3D" id="3.30.70.20">
    <property type="match status" value="1"/>
</dbReference>
<dbReference type="PANTHER" id="PTHR43193:SF2">
    <property type="entry name" value="POLYFERREDOXIN PROTEIN FWDF"/>
    <property type="match status" value="1"/>
</dbReference>
<evidence type="ECO:0000259" key="4">
    <source>
        <dbReference type="PROSITE" id="PS51379"/>
    </source>
</evidence>
<dbReference type="PANTHER" id="PTHR43193">
    <property type="match status" value="1"/>
</dbReference>
<dbReference type="RefSeq" id="WP_134993631.1">
    <property type="nucleotide sequence ID" value="NZ_JBBNJV010000047.1"/>
</dbReference>
<dbReference type="EMBL" id="QRNE01000219">
    <property type="protein sequence ID" value="RHK18616.1"/>
    <property type="molecule type" value="Genomic_DNA"/>
</dbReference>
<dbReference type="Pfam" id="PF04432">
    <property type="entry name" value="FrhB_FdhB_C"/>
    <property type="match status" value="1"/>
</dbReference>